<dbReference type="PANTHER" id="PTHR43152:SF3">
    <property type="entry name" value="UVRABC SYSTEM PROTEIN A"/>
    <property type="match status" value="1"/>
</dbReference>
<evidence type="ECO:0000256" key="7">
    <source>
        <dbReference type="ARBA" id="ARBA00022840"/>
    </source>
</evidence>
<dbReference type="InterPro" id="IPR027417">
    <property type="entry name" value="P-loop_NTPase"/>
</dbReference>
<dbReference type="PANTHER" id="PTHR43152">
    <property type="entry name" value="UVRABC SYSTEM PROTEIN A"/>
    <property type="match status" value="1"/>
</dbReference>
<gene>
    <name evidence="14" type="primary">uvrA_1</name>
    <name evidence="14" type="ORF">BWY43_00039</name>
</gene>
<evidence type="ECO:0000256" key="8">
    <source>
        <dbReference type="ARBA" id="ARBA00022881"/>
    </source>
</evidence>
<evidence type="ECO:0000256" key="5">
    <source>
        <dbReference type="ARBA" id="ARBA00022763"/>
    </source>
</evidence>
<dbReference type="GO" id="GO:0003677">
    <property type="term" value="F:DNA binding"/>
    <property type="evidence" value="ECO:0007669"/>
    <property type="project" value="UniProtKB-KW"/>
</dbReference>
<dbReference type="GO" id="GO:0004518">
    <property type="term" value="F:nuclease activity"/>
    <property type="evidence" value="ECO:0007669"/>
    <property type="project" value="UniProtKB-KW"/>
</dbReference>
<evidence type="ECO:0000256" key="13">
    <source>
        <dbReference type="ARBA" id="ARBA00042156"/>
    </source>
</evidence>
<dbReference type="GO" id="GO:0005737">
    <property type="term" value="C:cytoplasm"/>
    <property type="evidence" value="ECO:0007669"/>
    <property type="project" value="UniProtKB-SubCell"/>
</dbReference>
<dbReference type="EMBL" id="MWBO01000005">
    <property type="protein sequence ID" value="OQA53368.1"/>
    <property type="molecule type" value="Genomic_DNA"/>
</dbReference>
<proteinExistence type="inferred from homology"/>
<evidence type="ECO:0000256" key="6">
    <source>
        <dbReference type="ARBA" id="ARBA00022769"/>
    </source>
</evidence>
<name>A0A1V5SFU2_9BACT</name>
<dbReference type="AlphaFoldDB" id="A0A1V5SFU2"/>
<keyword evidence="5" id="KW-0227">DNA damage</keyword>
<dbReference type="GO" id="GO:0005524">
    <property type="term" value="F:ATP binding"/>
    <property type="evidence" value="ECO:0007669"/>
    <property type="project" value="UniProtKB-KW"/>
</dbReference>
<comment type="caution">
    <text evidence="14">The sequence shown here is derived from an EMBL/GenBank/DDBJ whole genome shotgun (WGS) entry which is preliminary data.</text>
</comment>
<organism evidence="14">
    <name type="scientific">candidate division WS2 bacterium ADurb.Bin280</name>
    <dbReference type="NCBI Taxonomy" id="1852829"/>
    <lineage>
        <taxon>Bacteria</taxon>
        <taxon>candidate division WS2</taxon>
    </lineage>
</organism>
<accession>A0A1V5SFU2</accession>
<keyword evidence="10" id="KW-0234">DNA repair</keyword>
<dbReference type="GO" id="GO:0006281">
    <property type="term" value="P:DNA repair"/>
    <property type="evidence" value="ECO:0007669"/>
    <property type="project" value="UniProtKB-KW"/>
</dbReference>
<sequence>MSGGEAQRIKLAAELSRNSSGNAIYILDEPTTGLHFDDIRKLLMILKELVSRGNSVVVIEHNIDVISDSDYVIDMGPSGGMMGGRVIACGSPRELKSDKNSVTGAFIDLD</sequence>
<protein>
    <recommendedName>
        <fullName evidence="12">UvrABC system protein A</fullName>
    </recommendedName>
    <alternativeName>
        <fullName evidence="13">Excinuclease ABC subunit A</fullName>
    </alternativeName>
</protein>
<evidence type="ECO:0000256" key="3">
    <source>
        <dbReference type="ARBA" id="ARBA00022737"/>
    </source>
</evidence>
<evidence type="ECO:0000256" key="10">
    <source>
        <dbReference type="ARBA" id="ARBA00023204"/>
    </source>
</evidence>
<dbReference type="SUPFAM" id="SSF52540">
    <property type="entry name" value="P-loop containing nucleoside triphosphate hydrolases"/>
    <property type="match status" value="1"/>
</dbReference>
<keyword evidence="9" id="KW-0238">DNA-binding</keyword>
<comment type="subcellular location">
    <subcellularLocation>
        <location evidence="1">Cytoplasm</location>
    </subcellularLocation>
</comment>
<keyword evidence="7" id="KW-0067">ATP-binding</keyword>
<evidence type="ECO:0000313" key="14">
    <source>
        <dbReference type="EMBL" id="OQA53368.1"/>
    </source>
</evidence>
<keyword evidence="8" id="KW-0267">Excision nuclease</keyword>
<evidence type="ECO:0000256" key="9">
    <source>
        <dbReference type="ARBA" id="ARBA00023125"/>
    </source>
</evidence>
<dbReference type="Gene3D" id="3.40.50.300">
    <property type="entry name" value="P-loop containing nucleotide triphosphate hydrolases"/>
    <property type="match status" value="1"/>
</dbReference>
<evidence type="ECO:0000256" key="12">
    <source>
        <dbReference type="ARBA" id="ARBA00039316"/>
    </source>
</evidence>
<keyword evidence="2" id="KW-0963">Cytoplasm</keyword>
<keyword evidence="6" id="KW-0228">DNA excision</keyword>
<dbReference type="Proteomes" id="UP000485367">
    <property type="component" value="Unassembled WGS sequence"/>
</dbReference>
<reference evidence="14" key="1">
    <citation type="submission" date="2017-02" db="EMBL/GenBank/DDBJ databases">
        <title>Delving into the versatile metabolic prowess of the omnipresent phylum Bacteroidetes.</title>
        <authorList>
            <person name="Nobu M.K."/>
            <person name="Mei R."/>
            <person name="Narihiro T."/>
            <person name="Kuroda K."/>
            <person name="Liu W.-T."/>
        </authorList>
    </citation>
    <scope>NUCLEOTIDE SEQUENCE</scope>
    <source>
        <strain evidence="14">ADurb.Bin280</strain>
    </source>
</reference>
<comment type="similarity">
    <text evidence="11">Belongs to the ABC transporter superfamily. UvrA family.</text>
</comment>
<keyword evidence="4" id="KW-0547">Nucleotide-binding</keyword>
<evidence type="ECO:0000256" key="2">
    <source>
        <dbReference type="ARBA" id="ARBA00022490"/>
    </source>
</evidence>
<keyword evidence="3" id="KW-0677">Repeat</keyword>
<evidence type="ECO:0000256" key="1">
    <source>
        <dbReference type="ARBA" id="ARBA00004496"/>
    </source>
</evidence>
<evidence type="ECO:0000256" key="11">
    <source>
        <dbReference type="ARBA" id="ARBA00038000"/>
    </source>
</evidence>
<evidence type="ECO:0000256" key="4">
    <source>
        <dbReference type="ARBA" id="ARBA00022741"/>
    </source>
</evidence>